<protein>
    <submittedName>
        <fullName evidence="2">Uncharacterized protein</fullName>
    </submittedName>
</protein>
<keyword evidence="3" id="KW-1185">Reference proteome</keyword>
<evidence type="ECO:0000256" key="1">
    <source>
        <dbReference type="SAM" id="MobiDB-lite"/>
    </source>
</evidence>
<evidence type="ECO:0000313" key="2">
    <source>
        <dbReference type="EMBL" id="BBF71859.1"/>
    </source>
</evidence>
<organism evidence="2 3">
    <name type="scientific">Sphingomonas bisphenolicum</name>
    <dbReference type="NCBI Taxonomy" id="296544"/>
    <lineage>
        <taxon>Bacteria</taxon>
        <taxon>Pseudomonadati</taxon>
        <taxon>Pseudomonadota</taxon>
        <taxon>Alphaproteobacteria</taxon>
        <taxon>Sphingomonadales</taxon>
        <taxon>Sphingomonadaceae</taxon>
        <taxon>Sphingomonas</taxon>
    </lineage>
</organism>
<reference evidence="2" key="1">
    <citation type="submission" date="2018-07" db="EMBL/GenBank/DDBJ databases">
        <title>Complete genome sequence of Sphingomonas bisphenolicum strain AO1, a bisphenol A degradative bacterium isolated from Japanese farm field.</title>
        <authorList>
            <person name="Murakami M."/>
            <person name="Koh M."/>
            <person name="Koba S."/>
            <person name="Matsumura Y."/>
        </authorList>
    </citation>
    <scope>NUCLEOTIDE SEQUENCE</scope>
    <source>
        <strain evidence="2">AO1</strain>
    </source>
</reference>
<gene>
    <name evidence="2" type="ORF">SBA_ch2_3920</name>
</gene>
<proteinExistence type="predicted"/>
<accession>A0ABM7G3M9</accession>
<feature type="compositionally biased region" description="Basic and acidic residues" evidence="1">
    <location>
        <begin position="12"/>
        <end position="23"/>
    </location>
</feature>
<evidence type="ECO:0000313" key="3">
    <source>
        <dbReference type="Proteomes" id="UP001059971"/>
    </source>
</evidence>
<dbReference type="Proteomes" id="UP001059971">
    <property type="component" value="Chromosome 2"/>
</dbReference>
<feature type="region of interest" description="Disordered" evidence="1">
    <location>
        <begin position="1"/>
        <end position="26"/>
    </location>
</feature>
<sequence length="84" mass="9284">MFDPQQGLAADAAERKRLSDPSQRHLAGQASDALALALRREAGAAPDDSSQYNLIYICFARHVGMRKSSLVRKSKKDLLEMIIL</sequence>
<dbReference type="RefSeq" id="WP_261937465.1">
    <property type="nucleotide sequence ID" value="NZ_AP018818.1"/>
</dbReference>
<dbReference type="EMBL" id="AP018818">
    <property type="protein sequence ID" value="BBF71859.1"/>
    <property type="molecule type" value="Genomic_DNA"/>
</dbReference>
<name>A0ABM7G3M9_9SPHN</name>